<name>A0A3M2ZI85_PSEYM</name>
<feature type="non-terminal residue" evidence="2">
    <location>
        <position position="1"/>
    </location>
</feature>
<dbReference type="EMBL" id="RBNL01001592">
    <property type="protein sequence ID" value="RML87979.1"/>
    <property type="molecule type" value="Genomic_DNA"/>
</dbReference>
<accession>A0A3M2ZI85</accession>
<proteinExistence type="predicted"/>
<dbReference type="Proteomes" id="UP000282378">
    <property type="component" value="Unassembled WGS sequence"/>
</dbReference>
<evidence type="ECO:0000313" key="3">
    <source>
        <dbReference type="Proteomes" id="UP000282378"/>
    </source>
</evidence>
<feature type="region of interest" description="Disordered" evidence="1">
    <location>
        <begin position="22"/>
        <end position="41"/>
    </location>
</feature>
<evidence type="ECO:0000256" key="1">
    <source>
        <dbReference type="SAM" id="MobiDB-lite"/>
    </source>
</evidence>
<dbReference type="AlphaFoldDB" id="A0A3M2ZI85"/>
<protein>
    <submittedName>
        <fullName evidence="2">Uncharacterized protein</fullName>
    </submittedName>
</protein>
<reference evidence="2 3" key="1">
    <citation type="submission" date="2018-08" db="EMBL/GenBank/DDBJ databases">
        <title>Recombination of ecologically and evolutionarily significant loci maintains genetic cohesion in the Pseudomonas syringae species complex.</title>
        <authorList>
            <person name="Dillon M."/>
            <person name="Thakur S."/>
            <person name="Almeida R.N.D."/>
            <person name="Weir B.S."/>
            <person name="Guttman D.S."/>
        </authorList>
    </citation>
    <scope>NUCLEOTIDE SEQUENCE [LARGE SCALE GENOMIC DNA]</scope>
    <source>
        <strain evidence="2 3">88_10</strain>
    </source>
</reference>
<comment type="caution">
    <text evidence="2">The sequence shown here is derived from an EMBL/GenBank/DDBJ whole genome shotgun (WGS) entry which is preliminary data.</text>
</comment>
<organism evidence="2 3">
    <name type="scientific">Pseudomonas syringae pv. maculicola</name>
    <dbReference type="NCBI Taxonomy" id="59511"/>
    <lineage>
        <taxon>Bacteria</taxon>
        <taxon>Pseudomonadati</taxon>
        <taxon>Pseudomonadota</taxon>
        <taxon>Gammaproteobacteria</taxon>
        <taxon>Pseudomonadales</taxon>
        <taxon>Pseudomonadaceae</taxon>
        <taxon>Pseudomonas</taxon>
    </lineage>
</organism>
<sequence>WHGLEAHRPLGGVMRVRKPAYEHSAGFRSQHNGCPMREPRG</sequence>
<evidence type="ECO:0000313" key="2">
    <source>
        <dbReference type="EMBL" id="RML87979.1"/>
    </source>
</evidence>
<gene>
    <name evidence="2" type="ORF">APX70_02652</name>
</gene>